<evidence type="ECO:0000256" key="1">
    <source>
        <dbReference type="SAM" id="Coils"/>
    </source>
</evidence>
<accession>A0A381EIA8</accession>
<evidence type="ECO:0000256" key="2">
    <source>
        <dbReference type="SAM" id="Phobius"/>
    </source>
</evidence>
<protein>
    <submittedName>
        <fullName evidence="3">Small hydrophobic protein</fullName>
    </submittedName>
</protein>
<keyword evidence="2" id="KW-0472">Membrane</keyword>
<feature type="coiled-coil region" evidence="1">
    <location>
        <begin position="22"/>
        <end position="50"/>
    </location>
</feature>
<keyword evidence="2" id="KW-1133">Transmembrane helix</keyword>
<reference evidence="3 4" key="1">
    <citation type="submission" date="2018-06" db="EMBL/GenBank/DDBJ databases">
        <authorList>
            <consortium name="Pathogen Informatics"/>
            <person name="Doyle S."/>
        </authorList>
    </citation>
    <scope>NUCLEOTIDE SEQUENCE [LARGE SCALE GENOMIC DNA]</scope>
    <source>
        <strain evidence="3 4">NCTC12264</strain>
    </source>
</reference>
<sequence length="54" mass="6617">MVFLLPLLIVIALLFSIDYYYFKDIKQEKIQKEENNLTLEQEKRKHIESLFKNK</sequence>
<dbReference type="EMBL" id="UFUZ01000001">
    <property type="protein sequence ID" value="SUX26622.1"/>
    <property type="molecule type" value="Genomic_DNA"/>
</dbReference>
<dbReference type="AlphaFoldDB" id="A0A381EIA8"/>
<evidence type="ECO:0000313" key="3">
    <source>
        <dbReference type="EMBL" id="SUX26622.1"/>
    </source>
</evidence>
<dbReference type="RefSeq" id="WP_171770431.1">
    <property type="nucleotide sequence ID" value="NZ_JANKIR010000013.1"/>
</dbReference>
<feature type="transmembrane region" description="Helical" evidence="2">
    <location>
        <begin position="6"/>
        <end position="22"/>
    </location>
</feature>
<evidence type="ECO:0000313" key="4">
    <source>
        <dbReference type="Proteomes" id="UP000254161"/>
    </source>
</evidence>
<name>A0A381EIA8_CAMUP</name>
<dbReference type="Proteomes" id="UP000254161">
    <property type="component" value="Unassembled WGS sequence"/>
</dbReference>
<proteinExistence type="predicted"/>
<organism evidence="3 4">
    <name type="scientific">Campylobacter upsaliensis</name>
    <dbReference type="NCBI Taxonomy" id="28080"/>
    <lineage>
        <taxon>Bacteria</taxon>
        <taxon>Pseudomonadati</taxon>
        <taxon>Campylobacterota</taxon>
        <taxon>Epsilonproteobacteria</taxon>
        <taxon>Campylobacterales</taxon>
        <taxon>Campylobacteraceae</taxon>
        <taxon>Campylobacter</taxon>
    </lineage>
</organism>
<keyword evidence="2" id="KW-0812">Transmembrane</keyword>
<gene>
    <name evidence="3" type="ORF">NCTC12264_00850</name>
</gene>
<keyword evidence="1" id="KW-0175">Coiled coil</keyword>